<dbReference type="EMBL" id="CDMY01000228">
    <property type="protein sequence ID" value="CEL95492.1"/>
    <property type="molecule type" value="Genomic_DNA"/>
</dbReference>
<keyword evidence="2" id="KW-1185">Reference proteome</keyword>
<sequence length="941" mass="102832">MGIGWPWPFQLRGCLALLAALSPLILITRYGLLSLSGRSGSIKVEDGSIQPWRLQGGPAKDRRALGFPRFSGVYPHLAVYNTYGECGIGGIVNWAERLWIMTYPPCEWHGSSDGLYEIDVSLNITRRKESVGGTHANRLIHRETDQLIMGPYVIAKDGTVRSIDPAIMPGRLTATARHLSMPATHVFFVSMEEGLYSVDVRSLNVTRLLQDGRTLDPPVLGPWYPGWHAKGACSSGGRLIIANNGESPDATNSQWTVPGPAGVLVEASQTGEGDAGSPMRFDVIARHQFTEVATSGGIYGEGEGVWVTGWDHRSVILKVRDVQPEHPTPIGVYRTYRLPKASHTYDGKHGWHTEWPRIRPLGDPPPSPSSAPPYLMTMHGTFWHFPPRFHPKSSGGLRPLSSYVKMVVDWTVMDGEAVFACDDASKLQNPLVGQSNSNIWFVSPQKLLSGEVGGPREGGGAVWLNEPPTTDPLDFATSGDEKDGVSVPFLFAGYERRMVHVSHNSPHALLFTFEVDKAGDNKWEALDTLRVEKASERRRYGHLIFDAAAKGEWVRARVRDEDTGEEGCGGCNVTVFFHHSASSATREALQSDTEGLFASIPTVNDVLTSEGLVMSYGVIRPRGGNRRTLEYAGRTITSPAPIPPSLPPWSSYYEIGADMKLLRKNDSAALSQLTKVGDVRASLKGSAVSTFRGILADQTSPDGPRDFLIDKGSILLVNQRGERFRLPAGDPLWEKEELSGLYGRGFREVVTERFLLNAAGTFFEVPREISGGLALMKPISTHNRLIYDYCSWRGMLVLSGLVLSTATTNSPIVTSQDGSSGALWFGVVDDLWRLGKPVGRGGPWKDSSVQKGVPSDPFLMYGYDKKALSLSCNEAAGDQPLEVRIEVDVAGTGVWDEFTTVTVPAGIQGREVALPEGYVARWVRFVSNRDAAGVTAEMVYT</sequence>
<proteinExistence type="predicted"/>
<gene>
    <name evidence="1" type="ORF">Vbra_11922</name>
</gene>
<reference evidence="1 2" key="1">
    <citation type="submission" date="2014-11" db="EMBL/GenBank/DDBJ databases">
        <authorList>
            <person name="Zhu J."/>
            <person name="Qi W."/>
            <person name="Song R."/>
        </authorList>
    </citation>
    <scope>NUCLEOTIDE SEQUENCE [LARGE SCALE GENOMIC DNA]</scope>
</reference>
<dbReference type="OrthoDB" id="6064973at2759"/>
<organism evidence="1 2">
    <name type="scientific">Vitrella brassicaformis (strain CCMP3155)</name>
    <dbReference type="NCBI Taxonomy" id="1169540"/>
    <lineage>
        <taxon>Eukaryota</taxon>
        <taxon>Sar</taxon>
        <taxon>Alveolata</taxon>
        <taxon>Colpodellida</taxon>
        <taxon>Vitrellaceae</taxon>
        <taxon>Vitrella</taxon>
    </lineage>
</organism>
<evidence type="ECO:0000313" key="1">
    <source>
        <dbReference type="EMBL" id="CEL95492.1"/>
    </source>
</evidence>
<dbReference type="Proteomes" id="UP000041254">
    <property type="component" value="Unassembled WGS sequence"/>
</dbReference>
<dbReference type="InParanoid" id="A0A0G4EGX2"/>
<accession>A0A0G4EGX2</accession>
<dbReference type="VEuPathDB" id="CryptoDB:Vbra_11922"/>
<name>A0A0G4EGX2_VITBC</name>
<dbReference type="STRING" id="1169540.A0A0G4EGX2"/>
<protein>
    <submittedName>
        <fullName evidence="1">Uncharacterized protein</fullName>
    </submittedName>
</protein>
<dbReference type="AlphaFoldDB" id="A0A0G4EGX2"/>
<evidence type="ECO:0000313" key="2">
    <source>
        <dbReference type="Proteomes" id="UP000041254"/>
    </source>
</evidence>